<dbReference type="EMBL" id="CP017448">
    <property type="protein sequence ID" value="AOV18574.1"/>
    <property type="molecule type" value="Genomic_DNA"/>
</dbReference>
<organism evidence="2 3">
    <name type="scientific">Acidihalobacter aeolianus</name>
    <dbReference type="NCBI Taxonomy" id="2792603"/>
    <lineage>
        <taxon>Bacteria</taxon>
        <taxon>Pseudomonadati</taxon>
        <taxon>Pseudomonadota</taxon>
        <taxon>Gammaproteobacteria</taxon>
        <taxon>Chromatiales</taxon>
        <taxon>Ectothiorhodospiraceae</taxon>
        <taxon>Acidihalobacter</taxon>
    </lineage>
</organism>
<dbReference type="Pfam" id="PF00534">
    <property type="entry name" value="Glycos_transf_1"/>
    <property type="match status" value="1"/>
</dbReference>
<dbReference type="CDD" id="cd03809">
    <property type="entry name" value="GT4_MtfB-like"/>
    <property type="match status" value="1"/>
</dbReference>
<keyword evidence="2" id="KW-0808">Transferase</keyword>
<dbReference type="KEGG" id="aaeo:BJI67_10605"/>
<dbReference type="Proteomes" id="UP000095342">
    <property type="component" value="Chromosome"/>
</dbReference>
<proteinExistence type="predicted"/>
<dbReference type="AlphaFoldDB" id="A0A1D8KC91"/>
<evidence type="ECO:0000259" key="1">
    <source>
        <dbReference type="Pfam" id="PF00534"/>
    </source>
</evidence>
<feature type="domain" description="Glycosyl transferase family 1" evidence="1">
    <location>
        <begin position="200"/>
        <end position="319"/>
    </location>
</feature>
<dbReference type="GO" id="GO:0016757">
    <property type="term" value="F:glycosyltransferase activity"/>
    <property type="evidence" value="ECO:0007669"/>
    <property type="project" value="InterPro"/>
</dbReference>
<protein>
    <submittedName>
        <fullName evidence="2">Glycosyl transferase family 1</fullName>
    </submittedName>
</protein>
<gene>
    <name evidence="2" type="ORF">BJI67_10605</name>
</gene>
<dbReference type="PANTHER" id="PTHR46401:SF9">
    <property type="entry name" value="MANNOSYLTRANSFERASE A"/>
    <property type="match status" value="1"/>
</dbReference>
<dbReference type="PANTHER" id="PTHR46401">
    <property type="entry name" value="GLYCOSYLTRANSFERASE WBBK-RELATED"/>
    <property type="match status" value="1"/>
</dbReference>
<name>A0A1D8KC91_9GAMM</name>
<accession>A0A1D8KC91</accession>
<sequence length="380" mass="42978">MLIDVSRLAGRLMDGKHPTGVDRVSLAYLRHYRERARALVRHRGRWLRLGDEASRKVFAALLGESGMPQRTVRLNVAQAHLLRGSSCRGWTLLNTGHSGLDDPGYAYAVRRFRLRPVYFLHDLIPLTHPEYSRPQEDDKHHQRLATMLDTGSCLIFNSGATRQDLVDYVARYGSSLPPHVVAPLGIEPLPTPGAEALLPEPYFVMLGTIEPRKNHLLILHVWRRFAELGETPPKLVLIGQRGWECEQVIDLLERSPALRGSVIELPRCNDTELATWLRHARALLFPSFVEGFGLPLIEAVSQGTPVLAADLPVFRESVGEIPEYLDPLDGPAWLDAVRAYSVAADPRRRTQLERLRGYQRWDWGAHFAIVDPFLERCRAI</sequence>
<dbReference type="InterPro" id="IPR001296">
    <property type="entry name" value="Glyco_trans_1"/>
</dbReference>
<dbReference type="SUPFAM" id="SSF53756">
    <property type="entry name" value="UDP-Glycosyltransferase/glycogen phosphorylase"/>
    <property type="match status" value="1"/>
</dbReference>
<keyword evidence="3" id="KW-1185">Reference proteome</keyword>
<reference evidence="2 3" key="1">
    <citation type="submission" date="2016-09" db="EMBL/GenBank/DDBJ databases">
        <title>Acidihalobacter prosperus V6 (DSM14174).</title>
        <authorList>
            <person name="Khaleque H.N."/>
            <person name="Ramsay J.P."/>
            <person name="Murphy R.J.T."/>
            <person name="Kaksonen A.H."/>
            <person name="Boxall N.J."/>
            <person name="Watkin E.L.J."/>
        </authorList>
    </citation>
    <scope>NUCLEOTIDE SEQUENCE [LARGE SCALE GENOMIC DNA]</scope>
    <source>
        <strain evidence="2 3">V6</strain>
    </source>
</reference>
<evidence type="ECO:0000313" key="2">
    <source>
        <dbReference type="EMBL" id="AOV18574.1"/>
    </source>
</evidence>
<dbReference type="Gene3D" id="3.40.50.2000">
    <property type="entry name" value="Glycogen Phosphorylase B"/>
    <property type="match status" value="1"/>
</dbReference>
<evidence type="ECO:0000313" key="3">
    <source>
        <dbReference type="Proteomes" id="UP000095342"/>
    </source>
</evidence>